<dbReference type="OrthoDB" id="5188169at2759"/>
<reference evidence="2 3" key="1">
    <citation type="submission" date="2016-10" db="EMBL/GenBank/DDBJ databases">
        <title>Draft genome sequence of Coniochaeta ligniaria NRRL30616, a lignocellulolytic fungus for bioabatement of inhibitors in plant biomass hydrolysates.</title>
        <authorList>
            <consortium name="DOE Joint Genome Institute"/>
            <person name="Jimenez D.J."/>
            <person name="Hector R.E."/>
            <person name="Riley R."/>
            <person name="Sun H."/>
            <person name="Grigoriev I.V."/>
            <person name="Van Elsas J.D."/>
            <person name="Nichols N.N."/>
        </authorList>
    </citation>
    <scope>NUCLEOTIDE SEQUENCE [LARGE SCALE GENOMIC DNA]</scope>
    <source>
        <strain evidence="2 3">NRRL 30616</strain>
    </source>
</reference>
<keyword evidence="1" id="KW-0812">Transmembrane</keyword>
<dbReference type="EMBL" id="KV875112">
    <property type="protein sequence ID" value="OIW22548.1"/>
    <property type="molecule type" value="Genomic_DNA"/>
</dbReference>
<organism evidence="2 3">
    <name type="scientific">Coniochaeta ligniaria NRRL 30616</name>
    <dbReference type="NCBI Taxonomy" id="1408157"/>
    <lineage>
        <taxon>Eukaryota</taxon>
        <taxon>Fungi</taxon>
        <taxon>Dikarya</taxon>
        <taxon>Ascomycota</taxon>
        <taxon>Pezizomycotina</taxon>
        <taxon>Sordariomycetes</taxon>
        <taxon>Sordariomycetidae</taxon>
        <taxon>Coniochaetales</taxon>
        <taxon>Coniochaetaceae</taxon>
        <taxon>Coniochaeta</taxon>
    </lineage>
</organism>
<name>A0A1J7J073_9PEZI</name>
<keyword evidence="3" id="KW-1185">Reference proteome</keyword>
<evidence type="ECO:0000313" key="3">
    <source>
        <dbReference type="Proteomes" id="UP000182658"/>
    </source>
</evidence>
<sequence length="79" mass="8738">MASQIARAPASVPRVLPAVVVVGALSAVGLYVRSQLRQESRAMDRYFSQYKSPESEASRNKVFEGQPDPRKSVFNVLGW</sequence>
<dbReference type="AlphaFoldDB" id="A0A1J7J073"/>
<keyword evidence="1" id="KW-1133">Transmembrane helix</keyword>
<keyword evidence="1" id="KW-0472">Membrane</keyword>
<gene>
    <name evidence="2" type="ORF">CONLIGDRAFT_687376</name>
</gene>
<accession>A0A1J7J073</accession>
<dbReference type="Proteomes" id="UP000182658">
    <property type="component" value="Unassembled WGS sequence"/>
</dbReference>
<protein>
    <submittedName>
        <fullName evidence="2">Uncharacterized protein</fullName>
    </submittedName>
</protein>
<dbReference type="InParanoid" id="A0A1J7J073"/>
<evidence type="ECO:0000313" key="2">
    <source>
        <dbReference type="EMBL" id="OIW22548.1"/>
    </source>
</evidence>
<proteinExistence type="predicted"/>
<feature type="transmembrane region" description="Helical" evidence="1">
    <location>
        <begin position="15"/>
        <end position="32"/>
    </location>
</feature>
<evidence type="ECO:0000256" key="1">
    <source>
        <dbReference type="SAM" id="Phobius"/>
    </source>
</evidence>